<protein>
    <submittedName>
        <fullName evidence="1">Uncharacterized protein</fullName>
    </submittedName>
</protein>
<dbReference type="EMBL" id="CM042021">
    <property type="protein sequence ID" value="KAI3818871.1"/>
    <property type="molecule type" value="Genomic_DNA"/>
</dbReference>
<accession>A0ACB9JFD2</accession>
<proteinExistence type="predicted"/>
<comment type="caution">
    <text evidence="1">The sequence shown here is derived from an EMBL/GenBank/DDBJ whole genome shotgun (WGS) entry which is preliminary data.</text>
</comment>
<evidence type="ECO:0000313" key="1">
    <source>
        <dbReference type="EMBL" id="KAI3818871.1"/>
    </source>
</evidence>
<reference evidence="1 2" key="2">
    <citation type="journal article" date="2022" name="Mol. Ecol. Resour.">
        <title>The genomes of chicory, endive, great burdock and yacon provide insights into Asteraceae paleo-polyploidization history and plant inulin production.</title>
        <authorList>
            <person name="Fan W."/>
            <person name="Wang S."/>
            <person name="Wang H."/>
            <person name="Wang A."/>
            <person name="Jiang F."/>
            <person name="Liu H."/>
            <person name="Zhao H."/>
            <person name="Xu D."/>
            <person name="Zhang Y."/>
        </authorList>
    </citation>
    <scope>NUCLEOTIDE SEQUENCE [LARGE SCALE GENOMIC DNA]</scope>
    <source>
        <strain evidence="2">cv. Yunnan</strain>
        <tissue evidence="1">Leaves</tissue>
    </source>
</reference>
<keyword evidence="2" id="KW-1185">Reference proteome</keyword>
<gene>
    <name evidence="1" type="ORF">L1987_12692</name>
</gene>
<name>A0ACB9JFD2_9ASTR</name>
<evidence type="ECO:0000313" key="2">
    <source>
        <dbReference type="Proteomes" id="UP001056120"/>
    </source>
</evidence>
<sequence>MAKILGMAYSENSTTNIANISIEITEVVDSRAQFDVNQVTEHNFVVQNTQMSSSVDIASTSDSSVHALLEFTEGITRLCRTCKKWVTNHDSWNCPLKKQNKENPNVADPDDANPTIDAPAVADPTVDGDPTGL</sequence>
<dbReference type="Proteomes" id="UP001056120">
    <property type="component" value="Linkage Group LG04"/>
</dbReference>
<organism evidence="1 2">
    <name type="scientific">Smallanthus sonchifolius</name>
    <dbReference type="NCBI Taxonomy" id="185202"/>
    <lineage>
        <taxon>Eukaryota</taxon>
        <taxon>Viridiplantae</taxon>
        <taxon>Streptophyta</taxon>
        <taxon>Embryophyta</taxon>
        <taxon>Tracheophyta</taxon>
        <taxon>Spermatophyta</taxon>
        <taxon>Magnoliopsida</taxon>
        <taxon>eudicotyledons</taxon>
        <taxon>Gunneridae</taxon>
        <taxon>Pentapetalae</taxon>
        <taxon>asterids</taxon>
        <taxon>campanulids</taxon>
        <taxon>Asterales</taxon>
        <taxon>Asteraceae</taxon>
        <taxon>Asteroideae</taxon>
        <taxon>Heliantheae alliance</taxon>
        <taxon>Millerieae</taxon>
        <taxon>Smallanthus</taxon>
    </lineage>
</organism>
<reference evidence="2" key="1">
    <citation type="journal article" date="2022" name="Mol. Ecol. Resour.">
        <title>The genomes of chicory, endive, great burdock and yacon provide insights into Asteraceae palaeo-polyploidization history and plant inulin production.</title>
        <authorList>
            <person name="Fan W."/>
            <person name="Wang S."/>
            <person name="Wang H."/>
            <person name="Wang A."/>
            <person name="Jiang F."/>
            <person name="Liu H."/>
            <person name="Zhao H."/>
            <person name="Xu D."/>
            <person name="Zhang Y."/>
        </authorList>
    </citation>
    <scope>NUCLEOTIDE SEQUENCE [LARGE SCALE GENOMIC DNA]</scope>
    <source>
        <strain evidence="2">cv. Yunnan</strain>
    </source>
</reference>